<feature type="non-terminal residue" evidence="2">
    <location>
        <position position="224"/>
    </location>
</feature>
<evidence type="ECO:0000313" key="2">
    <source>
        <dbReference type="EMBL" id="KMO95665.1"/>
    </source>
</evidence>
<evidence type="ECO:0000256" key="1">
    <source>
        <dbReference type="SAM" id="SignalP"/>
    </source>
</evidence>
<dbReference type="EMBL" id="LFML01000092">
    <property type="protein sequence ID" value="KMO95665.1"/>
    <property type="molecule type" value="Genomic_DNA"/>
</dbReference>
<feature type="signal peptide" evidence="1">
    <location>
        <begin position="1"/>
        <end position="36"/>
    </location>
</feature>
<gene>
    <name evidence="2" type="ORF">ACS04_22410</name>
</gene>
<dbReference type="AlphaFoldDB" id="A0A0J6XI17"/>
<feature type="chain" id="PRO_5005284281" description="Multidrug transporter" evidence="1">
    <location>
        <begin position="37"/>
        <end position="224"/>
    </location>
</feature>
<name>A0A0J6XI17_9ACTN</name>
<evidence type="ECO:0000313" key="3">
    <source>
        <dbReference type="Proteomes" id="UP000035932"/>
    </source>
</evidence>
<proteinExistence type="predicted"/>
<reference evidence="2 3" key="1">
    <citation type="submission" date="2015-06" db="EMBL/GenBank/DDBJ databases">
        <title>Recapitulation of the evolution of biosynthetic gene clusters reveals hidden chemical diversity on bacterial genomes.</title>
        <authorList>
            <person name="Cruz-Morales P."/>
            <person name="Martinez-Guerrero C."/>
            <person name="Morales-Escalante M.A."/>
            <person name="Yanez-Guerra L.A."/>
            <person name="Kopp J.F."/>
            <person name="Feldmann J."/>
            <person name="Ramos-Aboites H.E."/>
            <person name="Barona-Gomez F."/>
        </authorList>
    </citation>
    <scope>NUCLEOTIDE SEQUENCE [LARGE SCALE GENOMIC DNA]</scope>
    <source>
        <strain evidence="2 3">ATCC 31245</strain>
    </source>
</reference>
<sequence length="224" mass="22092">MTDPAWVLSLRPLLPVLLAVVLAAPASALAPAPARAAAAGADGVETARTSRQIAPGIRLESYDRLEADRWLRIDELLVDLGGGGVRAEYLGGRGPATVAESAARHAPGPGRRVVAAVNGDFFDIRGTGAPLGPGLGGGRLLHSAGPGPGAAPAVGFGADGTGRVLRIGLAGSVTLPGGALLPLTGYNAARPAAGGLSAYTADWAGTRLPALGGAVAVRDGRVAA</sequence>
<evidence type="ECO:0008006" key="4">
    <source>
        <dbReference type="Google" id="ProtNLM"/>
    </source>
</evidence>
<dbReference type="STRING" id="66430.ACS04_22410"/>
<comment type="caution">
    <text evidence="2">The sequence shown here is derived from an EMBL/GenBank/DDBJ whole genome shotgun (WGS) entry which is preliminary data.</text>
</comment>
<keyword evidence="1" id="KW-0732">Signal</keyword>
<organism evidence="2 3">
    <name type="scientific">Streptomyces roseus</name>
    <dbReference type="NCBI Taxonomy" id="66430"/>
    <lineage>
        <taxon>Bacteria</taxon>
        <taxon>Bacillati</taxon>
        <taxon>Actinomycetota</taxon>
        <taxon>Actinomycetes</taxon>
        <taxon>Kitasatosporales</taxon>
        <taxon>Streptomycetaceae</taxon>
        <taxon>Streptomyces</taxon>
    </lineage>
</organism>
<protein>
    <recommendedName>
        <fullName evidence="4">Multidrug transporter</fullName>
    </recommendedName>
</protein>
<accession>A0A0J6XI17</accession>
<keyword evidence="3" id="KW-1185">Reference proteome</keyword>
<dbReference type="Proteomes" id="UP000035932">
    <property type="component" value="Unassembled WGS sequence"/>
</dbReference>